<dbReference type="STRING" id="670155.SAMN04488001_0839"/>
<evidence type="ECO:0000313" key="2">
    <source>
        <dbReference type="EMBL" id="SDW31919.1"/>
    </source>
</evidence>
<proteinExistence type="predicted"/>
<sequence length="109" mass="11498">MSLLSQHLSGLSPIPARPISPLAAIKTGTAISPLLSAQARQSQIKPVAPVAASTVAAFAADQPQHSALRDRGQHELQALLRNMQGIDHPTPKGERVDLLVPRPTDLPPP</sequence>
<accession>A0A1H2SLJ7</accession>
<dbReference type="AlphaFoldDB" id="A0A1H2SLJ7"/>
<keyword evidence="3" id="KW-1185">Reference proteome</keyword>
<dbReference type="OrthoDB" id="7856259at2"/>
<gene>
    <name evidence="2" type="ORF">SAMN04488001_0839</name>
</gene>
<dbReference type="RefSeq" id="WP_139254514.1">
    <property type="nucleotide sequence ID" value="NZ_FNOI01000001.1"/>
</dbReference>
<evidence type="ECO:0000313" key="3">
    <source>
        <dbReference type="Proteomes" id="UP000199441"/>
    </source>
</evidence>
<reference evidence="3" key="1">
    <citation type="submission" date="2016-10" db="EMBL/GenBank/DDBJ databases">
        <authorList>
            <person name="Varghese N."/>
            <person name="Submissions S."/>
        </authorList>
    </citation>
    <scope>NUCLEOTIDE SEQUENCE [LARGE SCALE GENOMIC DNA]</scope>
    <source>
        <strain evidence="3">DSM 26922</strain>
    </source>
</reference>
<feature type="region of interest" description="Disordered" evidence="1">
    <location>
        <begin position="85"/>
        <end position="109"/>
    </location>
</feature>
<organism evidence="2 3">
    <name type="scientific">Litoreibacter albidus</name>
    <dbReference type="NCBI Taxonomy" id="670155"/>
    <lineage>
        <taxon>Bacteria</taxon>
        <taxon>Pseudomonadati</taxon>
        <taxon>Pseudomonadota</taxon>
        <taxon>Alphaproteobacteria</taxon>
        <taxon>Rhodobacterales</taxon>
        <taxon>Roseobacteraceae</taxon>
        <taxon>Litoreibacter</taxon>
    </lineage>
</organism>
<protein>
    <submittedName>
        <fullName evidence="2">Uncharacterized protein</fullName>
    </submittedName>
</protein>
<name>A0A1H2SLJ7_9RHOB</name>
<dbReference type="EMBL" id="FNOI01000001">
    <property type="protein sequence ID" value="SDW31919.1"/>
    <property type="molecule type" value="Genomic_DNA"/>
</dbReference>
<dbReference type="Proteomes" id="UP000199441">
    <property type="component" value="Unassembled WGS sequence"/>
</dbReference>
<evidence type="ECO:0000256" key="1">
    <source>
        <dbReference type="SAM" id="MobiDB-lite"/>
    </source>
</evidence>